<protein>
    <submittedName>
        <fullName evidence="5">U32 family peptidase</fullName>
    </submittedName>
</protein>
<dbReference type="InterPro" id="IPR051454">
    <property type="entry name" value="RNA/ubiquinone_mod_enzymes"/>
</dbReference>
<keyword evidence="6" id="KW-1185">Reference proteome</keyword>
<sequence length="524" mass="56276">MELLAPAGGMEQLRAAVLFGADAVYLAADKFGMRARAANFPMEEIPAAVAFAHERGVKVHVTCNILMHPDDIDGLPAYFRALDAAGVDAFIIGDLGAFAVAGEVAPRVERHVSTQASVANGAAARVWHSLGAKRVVCAREMSLADIARLRQDAPPDLEIEAFAHGAMCMAVSGRCLISSYLTGRSGNKGHCTQPCRWSYQLGTAGPEAAWLDEPVGGDLGRPSPASVIGLPQSGNAVGTPGGLKSAPTGVAAEERPMEFLLEEEKRPGEFFPIEEDDRGTFIMNAKDLNMLAHLRELACAGVDSIKIEGRNKKAFYVASVVGAYRRVLDGEPSEAVADELLAVSHRPYGTGFYFSEAEQAPAYDGYEQETMHMADVVASSLAPRPAQVAVSDPHSGRATTPCRPERSAQREVEGSSDDSQYLYLLCRNRFAEGDELEILAPHEPARAITVRDLHWLNTFGPDVHDEDAPATVEEALARATAADWAPAAAANRSCNLYRMRADAPVVPGAFLRKRTFRRSARHGS</sequence>
<comment type="caution">
    <text evidence="5">The sequence shown here is derived from an EMBL/GenBank/DDBJ whole genome shotgun (WGS) entry which is preliminary data.</text>
</comment>
<keyword evidence="2" id="KW-0378">Hydrolase</keyword>
<dbReference type="Pfam" id="PF01136">
    <property type="entry name" value="Peptidase_U32"/>
    <property type="match status" value="1"/>
</dbReference>
<evidence type="ECO:0000313" key="5">
    <source>
        <dbReference type="EMBL" id="MEC4175438.1"/>
    </source>
</evidence>
<dbReference type="PROSITE" id="PS01276">
    <property type="entry name" value="PEPTIDASE_U32"/>
    <property type="match status" value="1"/>
</dbReference>
<evidence type="ECO:0000313" key="6">
    <source>
        <dbReference type="Proteomes" id="UP001349994"/>
    </source>
</evidence>
<comment type="similarity">
    <text evidence="3">Belongs to the peptidase U32 family.</text>
</comment>
<dbReference type="Gene3D" id="2.40.30.10">
    <property type="entry name" value="Translation factors"/>
    <property type="match status" value="1"/>
</dbReference>
<dbReference type="PANTHER" id="PTHR30217:SF6">
    <property type="entry name" value="TRNA HYDROXYLATION PROTEIN P"/>
    <property type="match status" value="1"/>
</dbReference>
<dbReference type="EMBL" id="JAYMFF010000003">
    <property type="protein sequence ID" value="MEC4175438.1"/>
    <property type="molecule type" value="Genomic_DNA"/>
</dbReference>
<dbReference type="InterPro" id="IPR001539">
    <property type="entry name" value="Peptidase_U32"/>
</dbReference>
<organism evidence="5 6">
    <name type="scientific">Adlercreutzia wanghongyangiae</name>
    <dbReference type="NCBI Taxonomy" id="3111451"/>
    <lineage>
        <taxon>Bacteria</taxon>
        <taxon>Bacillati</taxon>
        <taxon>Actinomycetota</taxon>
        <taxon>Coriobacteriia</taxon>
        <taxon>Eggerthellales</taxon>
        <taxon>Eggerthellaceae</taxon>
        <taxon>Adlercreutzia</taxon>
    </lineage>
</organism>
<gene>
    <name evidence="5" type="ORF">VIN30_03120</name>
</gene>
<evidence type="ECO:0000256" key="3">
    <source>
        <dbReference type="ARBA" id="ARBA00038374"/>
    </source>
</evidence>
<evidence type="ECO:0000256" key="1">
    <source>
        <dbReference type="ARBA" id="ARBA00022670"/>
    </source>
</evidence>
<name>A0ABU6IGF7_9ACTN</name>
<dbReference type="Proteomes" id="UP001349994">
    <property type="component" value="Unassembled WGS sequence"/>
</dbReference>
<accession>A0ABU6IGF7</accession>
<dbReference type="PANTHER" id="PTHR30217">
    <property type="entry name" value="PEPTIDASE U32 FAMILY"/>
    <property type="match status" value="1"/>
</dbReference>
<keyword evidence="1" id="KW-0645">Protease</keyword>
<dbReference type="RefSeq" id="WP_338209221.1">
    <property type="nucleotide sequence ID" value="NZ_JAYMFF010000003.1"/>
</dbReference>
<feature type="region of interest" description="Disordered" evidence="4">
    <location>
        <begin position="384"/>
        <end position="415"/>
    </location>
</feature>
<feature type="compositionally biased region" description="Basic and acidic residues" evidence="4">
    <location>
        <begin position="403"/>
        <end position="413"/>
    </location>
</feature>
<reference evidence="5 6" key="1">
    <citation type="submission" date="2024-01" db="EMBL/GenBank/DDBJ databases">
        <title>novel species in genus Adlercreutzia.</title>
        <authorList>
            <person name="Liu X."/>
        </authorList>
    </citation>
    <scope>NUCLEOTIDE SEQUENCE [LARGE SCALE GENOMIC DNA]</scope>
    <source>
        <strain evidence="5 6">R7</strain>
    </source>
</reference>
<evidence type="ECO:0000256" key="2">
    <source>
        <dbReference type="ARBA" id="ARBA00022801"/>
    </source>
</evidence>
<evidence type="ECO:0000256" key="4">
    <source>
        <dbReference type="SAM" id="MobiDB-lite"/>
    </source>
</evidence>
<proteinExistence type="inferred from homology"/>